<dbReference type="GO" id="GO:0008519">
    <property type="term" value="F:ammonium channel activity"/>
    <property type="evidence" value="ECO:0007669"/>
    <property type="project" value="InterPro"/>
</dbReference>
<dbReference type="GO" id="GO:0097272">
    <property type="term" value="P:ammonium homeostasis"/>
    <property type="evidence" value="ECO:0007669"/>
    <property type="project" value="TreeGrafter"/>
</dbReference>
<evidence type="ECO:0000256" key="4">
    <source>
        <dbReference type="ARBA" id="ARBA00023136"/>
    </source>
</evidence>
<dbReference type="AlphaFoldDB" id="A0AAD9UL90"/>
<evidence type="ECO:0000256" key="3">
    <source>
        <dbReference type="ARBA" id="ARBA00022989"/>
    </source>
</evidence>
<proteinExistence type="predicted"/>
<comment type="subcellular location">
    <subcellularLocation>
        <location evidence="1">Membrane</location>
        <topology evidence="1">Multi-pass membrane protein</topology>
    </subcellularLocation>
</comment>
<feature type="transmembrane region" description="Helical" evidence="5">
    <location>
        <begin position="77"/>
        <end position="94"/>
    </location>
</feature>
<keyword evidence="8" id="KW-1185">Reference proteome</keyword>
<reference evidence="7" key="1">
    <citation type="journal article" date="2023" name="Mol. Biol. Evol.">
        <title>Third-Generation Sequencing Reveals the Adaptive Role of the Epigenome in Three Deep-Sea Polychaetes.</title>
        <authorList>
            <person name="Perez M."/>
            <person name="Aroh O."/>
            <person name="Sun Y."/>
            <person name="Lan Y."/>
            <person name="Juniper S.K."/>
            <person name="Young C.R."/>
            <person name="Angers B."/>
            <person name="Qian P.Y."/>
        </authorList>
    </citation>
    <scope>NUCLEOTIDE SEQUENCE</scope>
    <source>
        <strain evidence="7">R07B-5</strain>
    </source>
</reference>
<dbReference type="Gene3D" id="1.10.3430.10">
    <property type="entry name" value="Ammonium transporter AmtB like domains"/>
    <property type="match status" value="1"/>
</dbReference>
<keyword evidence="3 5" id="KW-1133">Transmembrane helix</keyword>
<dbReference type="InterPro" id="IPR029020">
    <property type="entry name" value="Ammonium/urea_transptr"/>
</dbReference>
<dbReference type="PANTHER" id="PTHR11730:SF58">
    <property type="entry name" value="AMMONIUM TRANSPORTER"/>
    <property type="match status" value="1"/>
</dbReference>
<evidence type="ECO:0000313" key="8">
    <source>
        <dbReference type="Proteomes" id="UP001209878"/>
    </source>
</evidence>
<keyword evidence="2 5" id="KW-0812">Transmembrane</keyword>
<dbReference type="EMBL" id="JAODUO010000013">
    <property type="protein sequence ID" value="KAK2193435.1"/>
    <property type="molecule type" value="Genomic_DNA"/>
</dbReference>
<dbReference type="Proteomes" id="UP001209878">
    <property type="component" value="Unassembled WGS sequence"/>
</dbReference>
<gene>
    <name evidence="7" type="ORF">NP493_13g12020</name>
</gene>
<feature type="domain" description="Ammonium transporter AmtB-like" evidence="6">
    <location>
        <begin position="37"/>
        <end position="146"/>
    </location>
</feature>
<dbReference type="Pfam" id="PF00909">
    <property type="entry name" value="Ammonium_transp"/>
    <property type="match status" value="1"/>
</dbReference>
<comment type="caution">
    <text evidence="7">The sequence shown here is derived from an EMBL/GenBank/DDBJ whole genome shotgun (WGS) entry which is preliminary data.</text>
</comment>
<protein>
    <recommendedName>
        <fullName evidence="6">Ammonium transporter AmtB-like domain-containing protein</fullName>
    </recommendedName>
</protein>
<feature type="transmembrane region" description="Helical" evidence="5">
    <location>
        <begin position="36"/>
        <end position="56"/>
    </location>
</feature>
<organism evidence="7 8">
    <name type="scientific">Ridgeia piscesae</name>
    <name type="common">Tubeworm</name>
    <dbReference type="NCBI Taxonomy" id="27915"/>
    <lineage>
        <taxon>Eukaryota</taxon>
        <taxon>Metazoa</taxon>
        <taxon>Spiralia</taxon>
        <taxon>Lophotrochozoa</taxon>
        <taxon>Annelida</taxon>
        <taxon>Polychaeta</taxon>
        <taxon>Sedentaria</taxon>
        <taxon>Canalipalpata</taxon>
        <taxon>Sabellida</taxon>
        <taxon>Siboglinidae</taxon>
        <taxon>Ridgeia</taxon>
    </lineage>
</organism>
<dbReference type="SUPFAM" id="SSF111352">
    <property type="entry name" value="Ammonium transporter"/>
    <property type="match status" value="1"/>
</dbReference>
<dbReference type="InterPro" id="IPR024041">
    <property type="entry name" value="NH4_transpt_AmtB-like_dom"/>
</dbReference>
<evidence type="ECO:0000259" key="6">
    <source>
        <dbReference type="Pfam" id="PF00909"/>
    </source>
</evidence>
<sequence>MATTNASTEGVVAGRLIGSNSTFSNDGSQMSNSEDAIWILSCTFIIFTMQSGFGLLESGLVSKKDEVNIMMKNAIDVIVGGLSFWLFGYAFSFGDGVDSLRGFSGGNRFMLMASEGDTKADAGTYYARFFFQSSFATTATTIVSGG</sequence>
<dbReference type="PANTHER" id="PTHR11730">
    <property type="entry name" value="AMMONIUM TRANSPORTER"/>
    <property type="match status" value="1"/>
</dbReference>
<name>A0AAD9UL90_RIDPI</name>
<evidence type="ECO:0000256" key="5">
    <source>
        <dbReference type="SAM" id="Phobius"/>
    </source>
</evidence>
<accession>A0AAD9UL90</accession>
<evidence type="ECO:0000256" key="1">
    <source>
        <dbReference type="ARBA" id="ARBA00004141"/>
    </source>
</evidence>
<keyword evidence="4 5" id="KW-0472">Membrane</keyword>
<evidence type="ECO:0000256" key="2">
    <source>
        <dbReference type="ARBA" id="ARBA00022692"/>
    </source>
</evidence>
<dbReference type="GO" id="GO:0005886">
    <property type="term" value="C:plasma membrane"/>
    <property type="evidence" value="ECO:0007669"/>
    <property type="project" value="TreeGrafter"/>
</dbReference>
<evidence type="ECO:0000313" key="7">
    <source>
        <dbReference type="EMBL" id="KAK2193435.1"/>
    </source>
</evidence>